<dbReference type="Proteomes" id="UP000277212">
    <property type="component" value="Unassembled WGS sequence"/>
</dbReference>
<protein>
    <recommendedName>
        <fullName evidence="5">Hydrophobin</fullName>
    </recommendedName>
</protein>
<evidence type="ECO:0000256" key="2">
    <source>
        <dbReference type="SAM" id="SignalP"/>
    </source>
</evidence>
<sequence length="200" mass="22495">MRPTATILILALSWVAQVIATDSPLETPNENEEWRRIRSKTEARLNVRQRFPHVEEEEAETTTQEDETDEFGYEYETYYDDTERDTYRDVCTGYIEGKTGGGDIRHTTTCPESSTCCFGKGFVTCRHSEIECMYFPDETAPSSSEETEKSKSSALSTGGIIGIAVSAGCSVLGLIFTVAFKIWKHRRKAKEGIQTDQGYN</sequence>
<name>A0A3M2R1S8_9HYPO</name>
<evidence type="ECO:0000313" key="4">
    <source>
        <dbReference type="Proteomes" id="UP000277212"/>
    </source>
</evidence>
<reference evidence="3 4" key="1">
    <citation type="submission" date="2017-06" db="EMBL/GenBank/DDBJ databases">
        <title>Comparative genomic analysis of Ambrosia Fusariam Clade fungi.</title>
        <authorList>
            <person name="Stajich J.E."/>
            <person name="Carrillo J."/>
            <person name="Kijimoto T."/>
            <person name="Eskalen A."/>
            <person name="O'Donnell K."/>
            <person name="Kasson M."/>
        </authorList>
    </citation>
    <scope>NUCLEOTIDE SEQUENCE [LARGE SCALE GENOMIC DNA]</scope>
    <source>
        <strain evidence="3">UCR3666</strain>
    </source>
</reference>
<evidence type="ECO:0000313" key="3">
    <source>
        <dbReference type="EMBL" id="RMI99106.1"/>
    </source>
</evidence>
<dbReference type="AlphaFoldDB" id="A0A3M2R1S8"/>
<keyword evidence="1" id="KW-0472">Membrane</keyword>
<accession>A0A3M2R1S8</accession>
<keyword evidence="4" id="KW-1185">Reference proteome</keyword>
<dbReference type="EMBL" id="NKUJ01000742">
    <property type="protein sequence ID" value="RMI99106.1"/>
    <property type="molecule type" value="Genomic_DNA"/>
</dbReference>
<gene>
    <name evidence="3" type="ORF">CDV36_016035</name>
</gene>
<keyword evidence="2" id="KW-0732">Signal</keyword>
<comment type="caution">
    <text evidence="3">The sequence shown here is derived from an EMBL/GenBank/DDBJ whole genome shotgun (WGS) entry which is preliminary data.</text>
</comment>
<feature type="chain" id="PRO_5017957149" description="Hydrophobin" evidence="2">
    <location>
        <begin position="21"/>
        <end position="200"/>
    </location>
</feature>
<keyword evidence="1" id="KW-1133">Transmembrane helix</keyword>
<evidence type="ECO:0008006" key="5">
    <source>
        <dbReference type="Google" id="ProtNLM"/>
    </source>
</evidence>
<organism evidence="3 4">
    <name type="scientific">Fusarium kuroshium</name>
    <dbReference type="NCBI Taxonomy" id="2010991"/>
    <lineage>
        <taxon>Eukaryota</taxon>
        <taxon>Fungi</taxon>
        <taxon>Dikarya</taxon>
        <taxon>Ascomycota</taxon>
        <taxon>Pezizomycotina</taxon>
        <taxon>Sordariomycetes</taxon>
        <taxon>Hypocreomycetidae</taxon>
        <taxon>Hypocreales</taxon>
        <taxon>Nectriaceae</taxon>
        <taxon>Fusarium</taxon>
        <taxon>Fusarium solani species complex</taxon>
    </lineage>
</organism>
<evidence type="ECO:0000256" key="1">
    <source>
        <dbReference type="SAM" id="Phobius"/>
    </source>
</evidence>
<feature type="signal peptide" evidence="2">
    <location>
        <begin position="1"/>
        <end position="20"/>
    </location>
</feature>
<feature type="transmembrane region" description="Helical" evidence="1">
    <location>
        <begin position="159"/>
        <end position="180"/>
    </location>
</feature>
<dbReference type="OrthoDB" id="3554725at2759"/>
<keyword evidence="1" id="KW-0812">Transmembrane</keyword>
<proteinExistence type="predicted"/>